<gene>
    <name evidence="2" type="ORF">LC603019_01134</name>
</gene>
<keyword evidence="1" id="KW-0812">Transmembrane</keyword>
<proteinExistence type="predicted"/>
<keyword evidence="3" id="KW-1185">Reference proteome</keyword>
<dbReference type="GeneID" id="84895044"/>
<keyword evidence="1" id="KW-0472">Membrane</keyword>
<name>A0A5E3ZYJ1_9ACTN</name>
<reference evidence="2 3" key="1">
    <citation type="submission" date="2019-04" db="EMBL/GenBank/DDBJ databases">
        <authorList>
            <person name="Seth-Smith MB H."/>
            <person name="Seth-Smith H."/>
        </authorList>
    </citation>
    <scope>NUCLEOTIDE SEQUENCE [LARGE SCALE GENOMIC DNA]</scope>
    <source>
        <strain evidence="2">USB-603019</strain>
    </source>
</reference>
<evidence type="ECO:0008006" key="4">
    <source>
        <dbReference type="Google" id="ProtNLM"/>
    </source>
</evidence>
<dbReference type="InterPro" id="IPR009937">
    <property type="entry name" value="Phage_holin_3_6"/>
</dbReference>
<evidence type="ECO:0000313" key="3">
    <source>
        <dbReference type="Proteomes" id="UP000324288"/>
    </source>
</evidence>
<keyword evidence="1" id="KW-1133">Transmembrane helix</keyword>
<organism evidence="2 3">
    <name type="scientific">Lawsonella clevelandensis</name>
    <dbReference type="NCBI Taxonomy" id="1528099"/>
    <lineage>
        <taxon>Bacteria</taxon>
        <taxon>Bacillati</taxon>
        <taxon>Actinomycetota</taxon>
        <taxon>Actinomycetes</taxon>
        <taxon>Mycobacteriales</taxon>
        <taxon>Lawsonellaceae</taxon>
        <taxon>Lawsonella</taxon>
    </lineage>
</organism>
<dbReference type="EMBL" id="LR584267">
    <property type="protein sequence ID" value="VHO01079.1"/>
    <property type="molecule type" value="Genomic_DNA"/>
</dbReference>
<accession>A0A5E3ZYJ1</accession>
<evidence type="ECO:0000256" key="1">
    <source>
        <dbReference type="SAM" id="Phobius"/>
    </source>
</evidence>
<feature type="transmembrane region" description="Helical" evidence="1">
    <location>
        <begin position="71"/>
        <end position="94"/>
    </location>
</feature>
<dbReference type="Proteomes" id="UP000324288">
    <property type="component" value="Chromosome"/>
</dbReference>
<dbReference type="AlphaFoldDB" id="A0A5E3ZYJ1"/>
<evidence type="ECO:0000313" key="2">
    <source>
        <dbReference type="EMBL" id="VHO01079.1"/>
    </source>
</evidence>
<dbReference type="Pfam" id="PF07332">
    <property type="entry name" value="Phage_holin_3_6"/>
    <property type="match status" value="1"/>
</dbReference>
<protein>
    <recommendedName>
        <fullName evidence="4">Phage holin family protein</fullName>
    </recommendedName>
</protein>
<sequence>MSIKDRFGGDSAADTAASAQISGIAMYDAIPQPKDASIGQLAKTAAEQVSTLVRSEIELAKAEIGLQVKRGAIGSIFFIVAAVFALMSFFPFIMMWANLFSLWLGTETWDWCGYLIVFLLLLVFAGIFVGIGIWKMKQVEKPEKTIESVEKLKEVVPSSTKPAPSGYTYLQ</sequence>
<dbReference type="RefSeq" id="WP_237023723.1">
    <property type="nucleotide sequence ID" value="NZ_CAJPTR010000096.1"/>
</dbReference>
<feature type="transmembrane region" description="Helical" evidence="1">
    <location>
        <begin position="114"/>
        <end position="134"/>
    </location>
</feature>